<dbReference type="PANTHER" id="PTHR36355:SF1">
    <property type="entry name" value="EXPRESSED PROTEIN"/>
    <property type="match status" value="1"/>
</dbReference>
<keyword evidence="3" id="KW-1185">Reference proteome</keyword>
<dbReference type="PANTHER" id="PTHR36355">
    <property type="entry name" value="EXPRESSED PROTEIN"/>
    <property type="match status" value="1"/>
</dbReference>
<evidence type="ECO:0000256" key="1">
    <source>
        <dbReference type="SAM" id="MobiDB-lite"/>
    </source>
</evidence>
<accession>A0A9Q0R0N2</accession>
<name>A0A9Q0R0N2_9MAGN</name>
<comment type="caution">
    <text evidence="2">The sequence shown here is derived from an EMBL/GenBank/DDBJ whole genome shotgun (WGS) entry which is preliminary data.</text>
</comment>
<feature type="region of interest" description="Disordered" evidence="1">
    <location>
        <begin position="41"/>
        <end position="89"/>
    </location>
</feature>
<feature type="compositionally biased region" description="Basic residues" evidence="1">
    <location>
        <begin position="55"/>
        <end position="64"/>
    </location>
</feature>
<sequence length="159" mass="18266">METTKAQPEIQGSPNEIIVVVIEPTKVQHVTKATSNQLLSKFADSDDESPAKRERVPKRQRRCRTNRDGDKENCESPSKNGNDGSLTEQRTLLPLAVTRKSTLLRQLGLSRSQLRAREIRNKSFMRSIEKTWRKTVEGASKVFIERHYNRHKRLIDDAV</sequence>
<dbReference type="Proteomes" id="UP001141806">
    <property type="component" value="Unassembled WGS sequence"/>
</dbReference>
<evidence type="ECO:0000313" key="3">
    <source>
        <dbReference type="Proteomes" id="UP001141806"/>
    </source>
</evidence>
<evidence type="ECO:0000313" key="2">
    <source>
        <dbReference type="EMBL" id="KAJ4979060.1"/>
    </source>
</evidence>
<gene>
    <name evidence="2" type="ORF">NE237_009840</name>
</gene>
<dbReference type="AlphaFoldDB" id="A0A9Q0R0N2"/>
<dbReference type="EMBL" id="JAMYWD010000002">
    <property type="protein sequence ID" value="KAJ4979060.1"/>
    <property type="molecule type" value="Genomic_DNA"/>
</dbReference>
<feature type="compositionally biased region" description="Polar residues" evidence="1">
    <location>
        <begin position="75"/>
        <end position="89"/>
    </location>
</feature>
<feature type="compositionally biased region" description="Basic and acidic residues" evidence="1">
    <location>
        <begin position="65"/>
        <end position="74"/>
    </location>
</feature>
<reference evidence="2" key="1">
    <citation type="journal article" date="2023" name="Plant J.">
        <title>The genome of the king protea, Protea cynaroides.</title>
        <authorList>
            <person name="Chang J."/>
            <person name="Duong T.A."/>
            <person name="Schoeman C."/>
            <person name="Ma X."/>
            <person name="Roodt D."/>
            <person name="Barker N."/>
            <person name="Li Z."/>
            <person name="Van de Peer Y."/>
            <person name="Mizrachi E."/>
        </authorList>
    </citation>
    <scope>NUCLEOTIDE SEQUENCE</scope>
    <source>
        <tissue evidence="2">Young leaves</tissue>
    </source>
</reference>
<protein>
    <submittedName>
        <fullName evidence="2">Uncharacterized protein</fullName>
    </submittedName>
</protein>
<dbReference type="OrthoDB" id="1731546at2759"/>
<proteinExistence type="predicted"/>
<organism evidence="2 3">
    <name type="scientific">Protea cynaroides</name>
    <dbReference type="NCBI Taxonomy" id="273540"/>
    <lineage>
        <taxon>Eukaryota</taxon>
        <taxon>Viridiplantae</taxon>
        <taxon>Streptophyta</taxon>
        <taxon>Embryophyta</taxon>
        <taxon>Tracheophyta</taxon>
        <taxon>Spermatophyta</taxon>
        <taxon>Magnoliopsida</taxon>
        <taxon>Proteales</taxon>
        <taxon>Proteaceae</taxon>
        <taxon>Protea</taxon>
    </lineage>
</organism>